<dbReference type="InterPro" id="IPR045864">
    <property type="entry name" value="aa-tRNA-synth_II/BPL/LPL"/>
</dbReference>
<dbReference type="InterPro" id="IPR004143">
    <property type="entry name" value="BPL_LPL_catalytic"/>
</dbReference>
<gene>
    <name evidence="3" type="primary">lipL</name>
    <name evidence="5" type="ORF">QR695_12955</name>
</gene>
<dbReference type="RefSeq" id="WP_286038485.1">
    <property type="nucleotide sequence ID" value="NZ_CP183077.1"/>
</dbReference>
<feature type="active site" description="Acyl-thioester intermediate" evidence="3">
    <location>
        <position position="146"/>
    </location>
</feature>
<dbReference type="GO" id="GO:0016874">
    <property type="term" value="F:ligase activity"/>
    <property type="evidence" value="ECO:0007669"/>
    <property type="project" value="UniProtKB-KW"/>
</dbReference>
<evidence type="ECO:0000256" key="1">
    <source>
        <dbReference type="ARBA" id="ARBA00022679"/>
    </source>
</evidence>
<comment type="catalytic activity">
    <reaction evidence="3">
        <text>N(6)-octanoyl-L-lysyl-[glycine-cleavage complex H protein] + L-lysyl-[lipoyl-carrier protein] = N(6)-octanoyl-L-lysyl-[lipoyl-carrier protein] + L-lysyl-[glycine-cleavage complex H protein]</text>
        <dbReference type="Rhea" id="RHEA:20213"/>
        <dbReference type="Rhea" id="RHEA-COMP:10500"/>
        <dbReference type="Rhea" id="RHEA-COMP:10501"/>
        <dbReference type="Rhea" id="RHEA-COMP:10503"/>
        <dbReference type="Rhea" id="RHEA-COMP:10504"/>
        <dbReference type="ChEBI" id="CHEBI:29969"/>
        <dbReference type="ChEBI" id="CHEBI:78809"/>
        <dbReference type="EC" id="2.3.1.204"/>
    </reaction>
</comment>
<dbReference type="EC" id="2.3.1.204" evidence="3"/>
<accession>A0ABT7MRY3</accession>
<organism evidence="5 6">
    <name type="scientific">Exiguobacterium mexicanum</name>
    <dbReference type="NCBI Taxonomy" id="340146"/>
    <lineage>
        <taxon>Bacteria</taxon>
        <taxon>Bacillati</taxon>
        <taxon>Bacillota</taxon>
        <taxon>Bacilli</taxon>
        <taxon>Bacillales</taxon>
        <taxon>Bacillales Family XII. Incertae Sedis</taxon>
        <taxon>Exiguobacterium</taxon>
    </lineage>
</organism>
<evidence type="ECO:0000256" key="3">
    <source>
        <dbReference type="HAMAP-Rule" id="MF_02119"/>
    </source>
</evidence>
<sequence length="282" mass="30995">MYMTHPLLRQPTYRVIDQSSLGPAFQAEQSFATDDTLCASTATSGAVLRAWVHLNTVVLGIQDARLPHLADGIRLLHEHGFRPVVRNSGGLAVVLDADVLNLSLILPEKDGIQIDSGYEAMTSLIQLMFQDVTTEIVPGEIVGSYCPGSFDLSIDGKKFAGISQRRVRGGVAVQIYLSVRKSGSERAALIRDFYAQAIQGEATRFTYPEIVPETMASLEDLLGIPLTIDDVLRRVYTVLGGVSRLIPGSLDANEQTTLATQLDRMWKRNEPIRDIEQQLAEE</sequence>
<comment type="similarity">
    <text evidence="3">Belongs to the octanoyltransferase LipL family.</text>
</comment>
<dbReference type="PANTHER" id="PTHR43679:SF2">
    <property type="entry name" value="OCTANOYL-[GCVH]:PROTEIN N-OCTANOYLTRANSFERASE"/>
    <property type="match status" value="1"/>
</dbReference>
<proteinExistence type="inferred from homology"/>
<comment type="caution">
    <text evidence="5">The sequence shown here is derived from an EMBL/GenBank/DDBJ whole genome shotgun (WGS) entry which is preliminary data.</text>
</comment>
<evidence type="ECO:0000259" key="4">
    <source>
        <dbReference type="PROSITE" id="PS51733"/>
    </source>
</evidence>
<keyword evidence="2 3" id="KW-0012">Acyltransferase</keyword>
<dbReference type="EMBL" id="JASWER010000013">
    <property type="protein sequence ID" value="MDL5377910.1"/>
    <property type="molecule type" value="Genomic_DNA"/>
</dbReference>
<comment type="pathway">
    <text evidence="3">Protein modification; protein lipoylation via endogenous pathway; protein N(6)-(lipoyl)lysine from octanoyl-[acyl-carrier-protein].</text>
</comment>
<dbReference type="Gene3D" id="3.30.930.10">
    <property type="entry name" value="Bira Bifunctional Protein, Domain 2"/>
    <property type="match status" value="1"/>
</dbReference>
<feature type="domain" description="BPL/LPL catalytic" evidence="4">
    <location>
        <begin position="42"/>
        <end position="226"/>
    </location>
</feature>
<name>A0ABT7MRY3_9BACL</name>
<dbReference type="Pfam" id="PF21948">
    <property type="entry name" value="LplA-B_cat"/>
    <property type="match status" value="1"/>
</dbReference>
<dbReference type="Proteomes" id="UP001230807">
    <property type="component" value="Unassembled WGS sequence"/>
</dbReference>
<comment type="miscellaneous">
    <text evidence="3">The reaction proceeds via a thioester-linked acyl-enzyme intermediate.</text>
</comment>
<evidence type="ECO:0000256" key="2">
    <source>
        <dbReference type="ARBA" id="ARBA00023315"/>
    </source>
</evidence>
<protein>
    <recommendedName>
        <fullName evidence="3">Octanoyl-[GcvH]:protein N-octanoyltransferase</fullName>
        <ecNumber evidence="3">2.3.1.204</ecNumber>
    </recommendedName>
    <alternativeName>
        <fullName evidence="3">Octanoyl-[GcvH]:E2 amidotransferase</fullName>
    </alternativeName>
</protein>
<feature type="site" description="Lowers pKa of active site Cys" evidence="3">
    <location>
        <position position="158"/>
    </location>
</feature>
<dbReference type="InterPro" id="IPR050664">
    <property type="entry name" value="Octanoyltrans_LipM/LipL"/>
</dbReference>
<dbReference type="SUPFAM" id="SSF55681">
    <property type="entry name" value="Class II aaRS and biotin synthetases"/>
    <property type="match status" value="1"/>
</dbReference>
<evidence type="ECO:0000313" key="5">
    <source>
        <dbReference type="EMBL" id="MDL5377910.1"/>
    </source>
</evidence>
<keyword evidence="5" id="KW-0436">Ligase</keyword>
<dbReference type="CDD" id="cd16443">
    <property type="entry name" value="LplA"/>
    <property type="match status" value="1"/>
</dbReference>
<keyword evidence="1 3" id="KW-0808">Transferase</keyword>
<dbReference type="PANTHER" id="PTHR43679">
    <property type="entry name" value="OCTANOYLTRANSFERASE LIPM-RELATED"/>
    <property type="match status" value="1"/>
</dbReference>
<dbReference type="PROSITE" id="PS51733">
    <property type="entry name" value="BPL_LPL_CATALYTIC"/>
    <property type="match status" value="1"/>
</dbReference>
<evidence type="ECO:0000313" key="6">
    <source>
        <dbReference type="Proteomes" id="UP001230807"/>
    </source>
</evidence>
<reference evidence="5 6" key="1">
    <citation type="submission" date="2023-06" db="EMBL/GenBank/DDBJ databases">
        <title>Influencing factors and mechanism of Cr(VI) reduction by facultative anaerobic Exiguobacterium sp. PY14.</title>
        <authorList>
            <person name="Zou L."/>
        </authorList>
    </citation>
    <scope>NUCLEOTIDE SEQUENCE [LARGE SCALE GENOMIC DNA]</scope>
    <source>
        <strain evidence="5 6">PY14</strain>
    </source>
</reference>
<comment type="function">
    <text evidence="3">Catalyzes the amidotransfer (transamidation) of the octanoyl moiety from octanoyl-GcvH to the lipoyl domain of the E2 subunit of lipoate-dependent enzymes.</text>
</comment>
<dbReference type="InterPro" id="IPR024897">
    <property type="entry name" value="LipL"/>
</dbReference>
<keyword evidence="6" id="KW-1185">Reference proteome</keyword>
<dbReference type="HAMAP" id="MF_02119">
    <property type="entry name" value="LipL"/>
    <property type="match status" value="1"/>
</dbReference>